<protein>
    <submittedName>
        <fullName evidence="1">Uncharacterized protein</fullName>
    </submittedName>
</protein>
<dbReference type="SUPFAM" id="SSF47862">
    <property type="entry name" value="Saposin"/>
    <property type="match status" value="1"/>
</dbReference>
<dbReference type="AlphaFoldDB" id="A0A6G5AGY6"/>
<dbReference type="InterPro" id="IPR011001">
    <property type="entry name" value="Saposin-like"/>
</dbReference>
<organism evidence="1">
    <name type="scientific">Rhipicephalus microplus</name>
    <name type="common">Cattle tick</name>
    <name type="synonym">Boophilus microplus</name>
    <dbReference type="NCBI Taxonomy" id="6941"/>
    <lineage>
        <taxon>Eukaryota</taxon>
        <taxon>Metazoa</taxon>
        <taxon>Ecdysozoa</taxon>
        <taxon>Arthropoda</taxon>
        <taxon>Chelicerata</taxon>
        <taxon>Arachnida</taxon>
        <taxon>Acari</taxon>
        <taxon>Parasitiformes</taxon>
        <taxon>Ixodida</taxon>
        <taxon>Ixodoidea</taxon>
        <taxon>Ixodidae</taxon>
        <taxon>Rhipicephalinae</taxon>
        <taxon>Rhipicephalus</taxon>
        <taxon>Boophilus</taxon>
    </lineage>
</organism>
<dbReference type="EMBL" id="GIKN01007193">
    <property type="protein sequence ID" value="NIE49466.1"/>
    <property type="molecule type" value="Transcribed_RNA"/>
</dbReference>
<name>A0A6G5AGY6_RHIMP</name>
<accession>A0A6G5AGY6</accession>
<sequence length="174" mass="20005">MHKLITAQAPACWLPISSDRTPIQKHFARKTSQRITFTCRLLPLSSSILCNTILDCFSSTVIHGFHEQTASEKICTCFNGLGGSRCYYLLPRSCPHVYEKTCTRKHMIYFYKTAATSTYYVDLTGIYDLVNLKLQKLYIVHKLLLSHQQERLYTAHTIMPTNITYSSVIFRAKL</sequence>
<evidence type="ECO:0000313" key="1">
    <source>
        <dbReference type="EMBL" id="NIE49466.1"/>
    </source>
</evidence>
<reference evidence="1" key="1">
    <citation type="submission" date="2020-03" db="EMBL/GenBank/DDBJ databases">
        <title>A transcriptome and proteome of the tick Rhipicephalus microplus shaped by the genetic composition of its hosts and developmental stage.</title>
        <authorList>
            <person name="Garcia G.R."/>
            <person name="Ribeiro J.M.C."/>
            <person name="Maruyama S.R."/>
            <person name="Gardinasse L.G."/>
            <person name="Nelson K."/>
            <person name="Ferreira B.R."/>
            <person name="Andrade T.G."/>
            <person name="Santos I.K.F.M."/>
        </authorList>
    </citation>
    <scope>NUCLEOTIDE SEQUENCE</scope>
    <source>
        <strain evidence="1">NSGR</strain>
        <tissue evidence="1">Salivary glands</tissue>
    </source>
</reference>
<proteinExistence type="predicted"/>